<gene>
    <name evidence="2" type="primary">EBNA4</name>
    <name evidence="2" type="ORF">g.7521</name>
</gene>
<feature type="compositionally biased region" description="Low complexity" evidence="1">
    <location>
        <begin position="215"/>
        <end position="229"/>
    </location>
</feature>
<evidence type="ECO:0000256" key="1">
    <source>
        <dbReference type="SAM" id="MobiDB-lite"/>
    </source>
</evidence>
<feature type="region of interest" description="Disordered" evidence="1">
    <location>
        <begin position="200"/>
        <end position="231"/>
    </location>
</feature>
<reference evidence="2" key="1">
    <citation type="submission" date="2014-11" db="EMBL/GenBank/DDBJ databases">
        <authorList>
            <person name="Geib S."/>
        </authorList>
    </citation>
    <scope>NUCLEOTIDE SEQUENCE</scope>
</reference>
<reference evidence="2" key="2">
    <citation type="journal article" date="2015" name="Gigascience">
        <title>Reconstructing a comprehensive transcriptome assembly of a white-pupal translocated strain of the pest fruit fly Bactrocera cucurbitae.</title>
        <authorList>
            <person name="Sim S.B."/>
            <person name="Calla B."/>
            <person name="Hall B."/>
            <person name="DeRego T."/>
            <person name="Geib S.M."/>
        </authorList>
    </citation>
    <scope>NUCLEOTIDE SEQUENCE</scope>
</reference>
<evidence type="ECO:0000313" key="2">
    <source>
        <dbReference type="EMBL" id="JAD05932.1"/>
    </source>
</evidence>
<accession>A0A0A1X4B0</accession>
<feature type="compositionally biased region" description="Polar residues" evidence="1">
    <location>
        <begin position="120"/>
        <end position="134"/>
    </location>
</feature>
<dbReference type="AlphaFoldDB" id="A0A0A1X4B0"/>
<dbReference type="EMBL" id="GBXI01008360">
    <property type="protein sequence ID" value="JAD05932.1"/>
    <property type="molecule type" value="Transcribed_RNA"/>
</dbReference>
<protein>
    <submittedName>
        <fullName evidence="2">Epstein-Barr nuclear antigen 4</fullName>
    </submittedName>
</protein>
<name>A0A0A1X4B0_ZEUCU</name>
<feature type="compositionally biased region" description="Basic and acidic residues" evidence="1">
    <location>
        <begin position="140"/>
        <end position="151"/>
    </location>
</feature>
<sequence length="543" mass="62782">MYQHIQLRRLSNLSSTTTSQKVDGLDALKRKEVSDIYDEDDVLVLKELSNKMDELEEVILVEDEPALRLPQLSNDSWSDFVEELSKKYDQDDLLSTSVPQSTNAKRKFQIADDTQSLPRRCNVATNNNGVVSISSDEDENSRTARTEELSSSKDCPTTIEEHPTTNSCTPGGNNAGIAHLEEINKLDSGQLNEDCAKPETERVNNEATQHGPEPISNINSKTSNSSKNKGLTGISKKYQDIKRRTYKLTFHQILQIFDIEKSVPSSIGAIPGEPIELDFPDLDMREFVKIVKNYQTTESADDVRHLWAQIKSWLCAMKPAYGTTTNYTKYQKKLNWYITELMAQYVKFEIENSIQNENYYKLKMETLMNTVSSLLNDDVNLKILTLLRTDFPNKPSNFLDELFKKFLTNPKVRLENNNYGIYRLKVLGFQKWMHYTNRKRQDIVEIAIKEGSAYLPRLLPKNTEDPFYRVDRHVHIIEDYDKQGTRKILEENVSIDVLKATINKYLQVYESQLYDDFGYRLLRRQGLEHLLTIKTTYYTRIIS</sequence>
<feature type="region of interest" description="Disordered" evidence="1">
    <location>
        <begin position="120"/>
        <end position="172"/>
    </location>
</feature>
<proteinExistence type="predicted"/>
<organism evidence="2">
    <name type="scientific">Zeugodacus cucurbitae</name>
    <name type="common">Melon fruit fly</name>
    <name type="synonym">Bactrocera cucurbitae</name>
    <dbReference type="NCBI Taxonomy" id="28588"/>
    <lineage>
        <taxon>Eukaryota</taxon>
        <taxon>Metazoa</taxon>
        <taxon>Ecdysozoa</taxon>
        <taxon>Arthropoda</taxon>
        <taxon>Hexapoda</taxon>
        <taxon>Insecta</taxon>
        <taxon>Pterygota</taxon>
        <taxon>Neoptera</taxon>
        <taxon>Endopterygota</taxon>
        <taxon>Diptera</taxon>
        <taxon>Brachycera</taxon>
        <taxon>Muscomorpha</taxon>
        <taxon>Tephritoidea</taxon>
        <taxon>Tephritidae</taxon>
        <taxon>Zeugodacus</taxon>
        <taxon>Zeugodacus</taxon>
    </lineage>
</organism>